<name>A0ABZ2TI18_9RHOB</name>
<dbReference type="Proteomes" id="UP001281305">
    <property type="component" value="Chromosome"/>
</dbReference>
<accession>A0ABZ2TI18</accession>
<dbReference type="GO" id="GO:0047936">
    <property type="term" value="F:glucose 1-dehydrogenase [NAD(P)+] activity"/>
    <property type="evidence" value="ECO:0007669"/>
    <property type="project" value="UniProtKB-EC"/>
</dbReference>
<dbReference type="SUPFAM" id="SSF51735">
    <property type="entry name" value="NAD(P)-binding Rossmann-fold domains"/>
    <property type="match status" value="1"/>
</dbReference>
<dbReference type="Pfam" id="PF13561">
    <property type="entry name" value="adh_short_C2"/>
    <property type="match status" value="1"/>
</dbReference>
<proteinExistence type="inferred from homology"/>
<reference evidence="3 4" key="1">
    <citation type="submission" date="2024-02" db="EMBL/GenBank/DDBJ databases">
        <title>Roseovarius strain W115 nov., isolated from a marine algae.</title>
        <authorList>
            <person name="Lee M.W."/>
            <person name="Lee J.K."/>
            <person name="Kim J.M."/>
            <person name="Choi D.G."/>
            <person name="Baek J.H."/>
            <person name="Bayburt H."/>
            <person name="Jung J.J."/>
            <person name="Han D.M."/>
            <person name="Jeon C.O."/>
        </authorList>
    </citation>
    <scope>NUCLEOTIDE SEQUENCE [LARGE SCALE GENOMIC DNA]</scope>
    <source>
        <strain evidence="3 4">W115</strain>
    </source>
</reference>
<evidence type="ECO:0000256" key="1">
    <source>
        <dbReference type="ARBA" id="ARBA00006484"/>
    </source>
</evidence>
<dbReference type="InterPro" id="IPR002347">
    <property type="entry name" value="SDR_fam"/>
</dbReference>
<protein>
    <submittedName>
        <fullName evidence="3">Glucose 1-dehydrogenase</fullName>
        <ecNumber evidence="3">1.1.1.47</ecNumber>
    </submittedName>
</protein>
<sequence>MERLLGRTAFITGAGSGFGAGIAKAFCQEGASVVVADLDAAAAHKMADALCADGGTAFGVGVDITNRDSLDAGIAFCRENLGSLNTLVANAGIGQRPVSISDTTANELTRQFETNSIGVVQSCQAALAALRDAQDPSIVITVSGIALVPRPQLYGYGMAKAAAAYFMKSLALELAPERIRVNGLFPAVGQTPMLAEFAGGKLDEGDAATFADALPLGRLITPEDVGHAAVYLASPKEAATVTGCALPVDSGRCI</sequence>
<dbReference type="EMBL" id="CP146606">
    <property type="protein sequence ID" value="WYK19321.1"/>
    <property type="molecule type" value="Genomic_DNA"/>
</dbReference>
<keyword evidence="2 3" id="KW-0560">Oxidoreductase</keyword>
<dbReference type="Gene3D" id="3.40.50.720">
    <property type="entry name" value="NAD(P)-binding Rossmann-like Domain"/>
    <property type="match status" value="1"/>
</dbReference>
<dbReference type="PRINTS" id="PR00081">
    <property type="entry name" value="GDHRDH"/>
</dbReference>
<keyword evidence="4" id="KW-1185">Reference proteome</keyword>
<evidence type="ECO:0000256" key="2">
    <source>
        <dbReference type="ARBA" id="ARBA00023002"/>
    </source>
</evidence>
<comment type="similarity">
    <text evidence="1">Belongs to the short-chain dehydrogenases/reductases (SDR) family.</text>
</comment>
<dbReference type="PROSITE" id="PS00061">
    <property type="entry name" value="ADH_SHORT"/>
    <property type="match status" value="1"/>
</dbReference>
<dbReference type="InterPro" id="IPR036291">
    <property type="entry name" value="NAD(P)-bd_dom_sf"/>
</dbReference>
<evidence type="ECO:0000313" key="3">
    <source>
        <dbReference type="EMBL" id="WYK19321.1"/>
    </source>
</evidence>
<dbReference type="InterPro" id="IPR020904">
    <property type="entry name" value="Sc_DH/Rdtase_CS"/>
</dbReference>
<dbReference type="PANTHER" id="PTHR43639">
    <property type="entry name" value="OXIDOREDUCTASE, SHORT-CHAIN DEHYDROGENASE/REDUCTASE FAMILY (AFU_ORTHOLOGUE AFUA_5G02870)"/>
    <property type="match status" value="1"/>
</dbReference>
<dbReference type="RefSeq" id="WP_317056015.1">
    <property type="nucleotide sequence ID" value="NZ_CP146606.1"/>
</dbReference>
<organism evidence="3 4">
    <name type="scientific">Roseovarius rhodophyticola</name>
    <dbReference type="NCBI Taxonomy" id="3080827"/>
    <lineage>
        <taxon>Bacteria</taxon>
        <taxon>Pseudomonadati</taxon>
        <taxon>Pseudomonadota</taxon>
        <taxon>Alphaproteobacteria</taxon>
        <taxon>Rhodobacterales</taxon>
        <taxon>Roseobacteraceae</taxon>
        <taxon>Roseovarius</taxon>
    </lineage>
</organism>
<gene>
    <name evidence="3" type="ORF">RZS32_005465</name>
</gene>
<dbReference type="NCBIfam" id="NF005559">
    <property type="entry name" value="PRK07231.1"/>
    <property type="match status" value="1"/>
</dbReference>
<evidence type="ECO:0000313" key="4">
    <source>
        <dbReference type="Proteomes" id="UP001281305"/>
    </source>
</evidence>
<dbReference type="EC" id="1.1.1.47" evidence="3"/>
<dbReference type="PANTHER" id="PTHR43639:SF1">
    <property type="entry name" value="SHORT-CHAIN DEHYDROGENASE_REDUCTASE FAMILY PROTEIN"/>
    <property type="match status" value="1"/>
</dbReference>